<feature type="domain" description="NAD(P)-binding" evidence="1">
    <location>
        <begin position="7"/>
        <end position="198"/>
    </location>
</feature>
<dbReference type="InterPro" id="IPR016040">
    <property type="entry name" value="NAD(P)-bd_dom"/>
</dbReference>
<reference evidence="2 3" key="1">
    <citation type="submission" date="2023-02" db="EMBL/GenBank/DDBJ databases">
        <authorList>
            <person name="Liu G."/>
        </authorList>
    </citation>
    <scope>NUCLEOTIDE SEQUENCE [LARGE SCALE GENOMIC DNA]</scope>
    <source>
        <strain evidence="2 3">DSM 23008</strain>
    </source>
</reference>
<evidence type="ECO:0000313" key="2">
    <source>
        <dbReference type="EMBL" id="WDF05545.1"/>
    </source>
</evidence>
<dbReference type="InterPro" id="IPR036291">
    <property type="entry name" value="NAD(P)-bd_dom_sf"/>
</dbReference>
<dbReference type="CDD" id="cd05244">
    <property type="entry name" value="BVR-B_like_SDR_a"/>
    <property type="match status" value="1"/>
</dbReference>
<sequence length="212" mass="23372">MKIGIIGASGKAGSFILNEAIDRGHEVTAIVRNSAKILKDNIAIVEKNLFDLKKEDLVKFDVVINAFKAPNGQEHQHIDAGRVLLEALKNNQETRLIVVGGAGSLYVDESNTSKVFETLDFPKAYLPTAKNMGDNLEELKNSTGIQWTYISPGGFFDPEGNRNGTYLKGKDQLILNAKGESYISYADYAIAVLDEIENPMHKNERFAVVGER</sequence>
<gene>
    <name evidence="2" type="ORF">PQ477_08935</name>
</gene>
<dbReference type="PANTHER" id="PTHR43355">
    <property type="entry name" value="FLAVIN REDUCTASE (NADPH)"/>
    <property type="match status" value="1"/>
</dbReference>
<proteinExistence type="predicted"/>
<organism evidence="2 3">
    <name type="scientific">Shouchella hunanensis</name>
    <dbReference type="NCBI Taxonomy" id="766894"/>
    <lineage>
        <taxon>Bacteria</taxon>
        <taxon>Bacillati</taxon>
        <taxon>Bacillota</taxon>
        <taxon>Bacilli</taxon>
        <taxon>Bacillales</taxon>
        <taxon>Bacillaceae</taxon>
        <taxon>Shouchella</taxon>
    </lineage>
</organism>
<dbReference type="Gene3D" id="3.40.50.720">
    <property type="entry name" value="NAD(P)-binding Rossmann-like Domain"/>
    <property type="match status" value="1"/>
</dbReference>
<evidence type="ECO:0000259" key="1">
    <source>
        <dbReference type="Pfam" id="PF13460"/>
    </source>
</evidence>
<protein>
    <submittedName>
        <fullName evidence="2">NAD(P)-dependent oxidoreductase</fullName>
    </submittedName>
</protein>
<name>A0ABY7WCH1_9BACI</name>
<accession>A0ABY7WCH1</accession>
<dbReference type="InterPro" id="IPR051606">
    <property type="entry name" value="Polyketide_Oxido-like"/>
</dbReference>
<dbReference type="PANTHER" id="PTHR43355:SF2">
    <property type="entry name" value="FLAVIN REDUCTASE (NADPH)"/>
    <property type="match status" value="1"/>
</dbReference>
<dbReference type="EMBL" id="CP117834">
    <property type="protein sequence ID" value="WDF05545.1"/>
    <property type="molecule type" value="Genomic_DNA"/>
</dbReference>
<dbReference type="Pfam" id="PF13460">
    <property type="entry name" value="NAD_binding_10"/>
    <property type="match status" value="1"/>
</dbReference>
<evidence type="ECO:0000313" key="3">
    <source>
        <dbReference type="Proteomes" id="UP001215143"/>
    </source>
</evidence>
<dbReference type="SUPFAM" id="SSF51735">
    <property type="entry name" value="NAD(P)-binding Rossmann-fold domains"/>
    <property type="match status" value="1"/>
</dbReference>
<dbReference type="Proteomes" id="UP001215143">
    <property type="component" value="Chromosome"/>
</dbReference>
<dbReference type="RefSeq" id="WP_274273403.1">
    <property type="nucleotide sequence ID" value="NZ_CP117834.1"/>
</dbReference>
<keyword evidence="3" id="KW-1185">Reference proteome</keyword>